<reference evidence="10" key="1">
    <citation type="submission" date="2015-07" db="EMBL/GenBank/DDBJ databases">
        <authorList>
            <person name="Zylicz-Stachula A."/>
            <person name="Jezewska-Frackowiak J."/>
            <person name="Czajkowska E."/>
            <person name="Skowron P.M."/>
        </authorList>
    </citation>
    <scope>NUCLEOTIDE SEQUENCE [LARGE SCALE GENOMIC DNA]</scope>
    <source>
        <strain evidence="10">ATCC 25104 / DSM 625 / JCM 10724 / NBRC 103206 / NCIMB 11243 / YT-1</strain>
    </source>
</reference>
<dbReference type="PATRIC" id="fig|271.14.peg.803"/>
<comment type="similarity">
    <text evidence="2">Belongs to the UPF0126 family.</text>
</comment>
<dbReference type="InterPro" id="IPR005115">
    <property type="entry name" value="Gly_transporter"/>
</dbReference>
<evidence type="ECO:0000256" key="4">
    <source>
        <dbReference type="ARBA" id="ARBA00022692"/>
    </source>
</evidence>
<dbReference type="EMBL" id="LHCI01000106">
    <property type="protein sequence ID" value="KOX89552.1"/>
    <property type="molecule type" value="Genomic_DNA"/>
</dbReference>
<evidence type="ECO:0000313" key="10">
    <source>
        <dbReference type="Proteomes" id="UP000037685"/>
    </source>
</evidence>
<dbReference type="RefSeq" id="WP_248841718.1">
    <property type="nucleotide sequence ID" value="NZ_LHCI01000106.1"/>
</dbReference>
<dbReference type="Gene3D" id="1.25.40.10">
    <property type="entry name" value="Tetratricopeptide repeat domain"/>
    <property type="match status" value="2"/>
</dbReference>
<evidence type="ECO:0000256" key="2">
    <source>
        <dbReference type="ARBA" id="ARBA00008193"/>
    </source>
</evidence>
<feature type="transmembrane region" description="Helical" evidence="7">
    <location>
        <begin position="453"/>
        <end position="476"/>
    </location>
</feature>
<feature type="transmembrane region" description="Helical" evidence="7">
    <location>
        <begin position="527"/>
        <end position="550"/>
    </location>
</feature>
<dbReference type="PANTHER" id="PTHR30506:SF3">
    <property type="entry name" value="UPF0126 INNER MEMBRANE PROTEIN YADS-RELATED"/>
    <property type="match status" value="1"/>
</dbReference>
<dbReference type="InterPro" id="IPR011990">
    <property type="entry name" value="TPR-like_helical_dom_sf"/>
</dbReference>
<protein>
    <submittedName>
        <fullName evidence="9">Anaphase-promoting complex, cyclosome, subunit 3</fullName>
    </submittedName>
</protein>
<gene>
    <name evidence="9" type="ORF">BVI061214_00720</name>
</gene>
<dbReference type="AlphaFoldDB" id="A0A0M9AD63"/>
<evidence type="ECO:0000256" key="6">
    <source>
        <dbReference type="ARBA" id="ARBA00023136"/>
    </source>
</evidence>
<feature type="transmembrane region" description="Helical" evidence="7">
    <location>
        <begin position="318"/>
        <end position="335"/>
    </location>
</feature>
<evidence type="ECO:0000256" key="1">
    <source>
        <dbReference type="ARBA" id="ARBA00004651"/>
    </source>
</evidence>
<keyword evidence="4 7" id="KW-0812">Transmembrane</keyword>
<evidence type="ECO:0000313" key="9">
    <source>
        <dbReference type="EMBL" id="KOX89552.1"/>
    </source>
</evidence>
<name>A0A0M9AD63_THEAQ</name>
<feature type="transmembrane region" description="Helical" evidence="7">
    <location>
        <begin position="497"/>
        <end position="521"/>
    </location>
</feature>
<dbReference type="GO" id="GO:0005886">
    <property type="term" value="C:plasma membrane"/>
    <property type="evidence" value="ECO:0007669"/>
    <property type="project" value="UniProtKB-SubCell"/>
</dbReference>
<dbReference type="PANTHER" id="PTHR30506">
    <property type="entry name" value="INNER MEMBRANE PROTEIN"/>
    <property type="match status" value="1"/>
</dbReference>
<evidence type="ECO:0000256" key="7">
    <source>
        <dbReference type="SAM" id="Phobius"/>
    </source>
</evidence>
<evidence type="ECO:0000256" key="5">
    <source>
        <dbReference type="ARBA" id="ARBA00022989"/>
    </source>
</evidence>
<feature type="domain" description="Glycine transporter" evidence="8">
    <location>
        <begin position="7"/>
        <end position="51"/>
    </location>
</feature>
<dbReference type="Pfam" id="PF14559">
    <property type="entry name" value="TPR_19"/>
    <property type="match status" value="1"/>
</dbReference>
<organism evidence="9 10">
    <name type="scientific">Thermus aquaticus</name>
    <dbReference type="NCBI Taxonomy" id="271"/>
    <lineage>
        <taxon>Bacteria</taxon>
        <taxon>Thermotogati</taxon>
        <taxon>Deinococcota</taxon>
        <taxon>Deinococci</taxon>
        <taxon>Thermales</taxon>
        <taxon>Thermaceae</taxon>
        <taxon>Thermus</taxon>
    </lineage>
</organism>
<evidence type="ECO:0000259" key="8">
    <source>
        <dbReference type="Pfam" id="PF03458"/>
    </source>
</evidence>
<evidence type="ECO:0000256" key="3">
    <source>
        <dbReference type="ARBA" id="ARBA00022475"/>
    </source>
</evidence>
<keyword evidence="6 7" id="KW-0472">Membrane</keyword>
<keyword evidence="5 7" id="KW-1133">Transmembrane helix</keyword>
<dbReference type="SUPFAM" id="SSF48452">
    <property type="entry name" value="TPR-like"/>
    <property type="match status" value="2"/>
</dbReference>
<comment type="caution">
    <text evidence="9">The sequence shown here is derived from an EMBL/GenBank/DDBJ whole genome shotgun (WGS) entry which is preliminary data.</text>
</comment>
<sequence>MVETLVWLGPLVFAATGALKGVEKGFDLLGVLVLATVTAVGGGSIRDVFTRITAKDYTESNSPGKGGRKLEGMRLIAILFLLASQALAQEADTYYARCQRLYQQGALESAQATCELALAGDPSHRPALRLLTRIHLDKKEPDQAATYLERLGDDPEAPLLRARLLLLKGKPAEVLSLPLPEGPEGRLLRALALEGLKRHEEALKEAKTLPPTPEVCLLLARLYLALDKPEEGLSVLDSGLEERLEKGRLLFLSGRPNEAISLLEALLPELAGQPELARKALSTLVLAYLGQGDWARGQAALAQLSGLVNLPGLLLARAWPWLLAFLVFLGLILLGESRIEPLRTVEVVENPLPGPGSLYLFLLLALLLALGLAVLLGKALFANALALVTPYQQNQVLPSFYLFLGLSLFLGLLLWQRKRLAAILGPPQGFVEGFWVGPLLVLLLFVYGLVRPLLGFSTLPLNLLTFLGLALMEPFFRGFAPMVLKERYRDLAPYLSVLLFALALPGPTLLFFLLGAALYLAKERAESLLGLSLGWVVAGVVLALFPASWLRRF</sequence>
<feature type="transmembrane region" description="Helical" evidence="7">
    <location>
        <begin position="356"/>
        <end position="376"/>
    </location>
</feature>
<feature type="transmembrane region" description="Helical" evidence="7">
    <location>
        <begin position="427"/>
        <end position="447"/>
    </location>
</feature>
<comment type="subcellular location">
    <subcellularLocation>
        <location evidence="1">Cell membrane</location>
        <topology evidence="1">Multi-pass membrane protein</topology>
    </subcellularLocation>
</comment>
<dbReference type="Proteomes" id="UP000037685">
    <property type="component" value="Unassembled WGS sequence"/>
</dbReference>
<accession>A0A0M9AD63</accession>
<feature type="transmembrane region" description="Helical" evidence="7">
    <location>
        <begin position="396"/>
        <end position="415"/>
    </location>
</feature>
<proteinExistence type="inferred from homology"/>
<dbReference type="Pfam" id="PF03458">
    <property type="entry name" value="Gly_transporter"/>
    <property type="match status" value="1"/>
</dbReference>
<keyword evidence="3" id="KW-1003">Cell membrane</keyword>
<feature type="transmembrane region" description="Helical" evidence="7">
    <location>
        <begin position="28"/>
        <end position="49"/>
    </location>
</feature>